<feature type="domain" description="Alpha-N-acetylglucosaminidase C-terminal" evidence="6">
    <location>
        <begin position="498"/>
        <end position="607"/>
    </location>
</feature>
<dbReference type="Gene3D" id="1.20.120.670">
    <property type="entry name" value="N-acetyl-b-d-glucoasminidase"/>
    <property type="match status" value="2"/>
</dbReference>
<dbReference type="InterPro" id="IPR007781">
    <property type="entry name" value="NAGLU"/>
</dbReference>
<dbReference type="Gene3D" id="3.30.379.10">
    <property type="entry name" value="Chitobiase/beta-hexosaminidase domain 2-like"/>
    <property type="match status" value="1"/>
</dbReference>
<reference evidence="7" key="1">
    <citation type="submission" date="2023-11" db="EMBL/GenBank/DDBJ databases">
        <title>Genome assemblies of two species of porcelain crab, Petrolisthes cinctipes and Petrolisthes manimaculis (Anomura: Porcellanidae).</title>
        <authorList>
            <person name="Angst P."/>
        </authorList>
    </citation>
    <scope>NUCLEOTIDE SEQUENCE</scope>
    <source>
        <strain evidence="7">PB745_02</strain>
        <tissue evidence="7">Gill</tissue>
    </source>
</reference>
<dbReference type="InterPro" id="IPR024733">
    <property type="entry name" value="NAGLU_tim-barrel"/>
</dbReference>
<name>A0AAE1PV13_9EUCA</name>
<keyword evidence="3" id="KW-0732">Signal</keyword>
<feature type="domain" description="Alpha-N-acetylglucosaminidase C-terminal" evidence="6">
    <location>
        <begin position="808"/>
        <end position="992"/>
    </location>
</feature>
<dbReference type="PANTHER" id="PTHR12872:SF1">
    <property type="entry name" value="ALPHA-N-ACETYLGLUCOSAMINIDASE"/>
    <property type="match status" value="1"/>
</dbReference>
<evidence type="ECO:0000256" key="3">
    <source>
        <dbReference type="SAM" id="SignalP"/>
    </source>
</evidence>
<feature type="domain" description="Alpha-N-acetylglucosaminidase N-terminal" evidence="5">
    <location>
        <begin position="58"/>
        <end position="139"/>
    </location>
</feature>
<dbReference type="InterPro" id="IPR024240">
    <property type="entry name" value="NAGLU_N"/>
</dbReference>
<evidence type="ECO:0008006" key="9">
    <source>
        <dbReference type="Google" id="ProtNLM"/>
    </source>
</evidence>
<evidence type="ECO:0000259" key="5">
    <source>
        <dbReference type="Pfam" id="PF12971"/>
    </source>
</evidence>
<gene>
    <name evidence="7" type="ORF">Pmani_014921</name>
</gene>
<sequence length="1071" mass="122202">MGMTDGKSRRFSLVLPLIPVVLLLLCLVIRHTAGSDRPWERHLNGLQPSASPQQQEDAVRGLLQRLLKERAAQFNITVDPSLTSEGKDAFNITATNGTAHITGSSGVSASSGVLYYLKYTCNCHVSWEADQLYLPPTLPDAEVQKTAMERFRYYFNICTLSYSTPFWTWPDWERGIDWMALNGINLVLAPSGQEDSWRRVFLSLGMTDDDLAGFFAGPPFLAWNRMGNIQGWGGPLSQHWLSNKAALNKKIVSRMREFGMMAILPAFAGHVPAALQRLFPSANISRLSTWGHFTDPYTRTYFLDPRDPLFNTIGSAFIKEMNVTFGTDHIYSSDPFNEMLPVSSDPAYLASLGSAFLNAMISVDPKAVWVMQGWMFVNDPGFWQPPQVKALLTSVPQGRMLILDLASEILPQYRRFESFYGQPFVFCMLHNYGGVQGLFGNVDVMMRYLKTARGNTTANANITLVGTGLTPEGINQNYVMYDLFTELTWTPDIDVPHWSLGYARRRYGSSDVRLGKAWQILMRSVYNCTLPIRYHGTGVIIAKRPKKHPKTIDSVYNSDDMIYNHGQYILVTQPNTGRQQDKLWYSVSDLVEAWDLIIAVVRNSSSQQQQQQQQQQEISSTLRNPSQEKEGVVLNLPSLGLTNKPKSPSLSYWNEFVNIPLEADMKYYKRKRREGERRRMEKWREGERRRREKRSVAFTVERIESREERAYANEMGELKRRINGIEVNGVAKKGKDGMEGEENVVEKMSGERGREGKEINGVIKKGKDEMEEENVEKRSDERGREVEHTGNIKTSADVLSRGGGVKLVTEQDTFKHDLVDVTRQMLQVIGGNMALRLIDDYKNGVLLALKESRNLLHGLLQDMEELLASSPDFLLGKWVDGAATWAANEEERVQLVRNALHQISLWGPTGEILDYAIKQWSGVFSNYHLGRWELFGDRLEDSLVTGTPFDQLLFNLDVFSLVEKPFAMDTNTTFPTQPKGDTVSLALRLYEKYRPVFTSDTLSDFEQQFNDTRHKMEKKKKMLEEMVVDEGGVDVELNLLRWMEEEEEMERVRVHKELEEEIQKQMEENMK</sequence>
<evidence type="ECO:0000259" key="4">
    <source>
        <dbReference type="Pfam" id="PF05089"/>
    </source>
</evidence>
<dbReference type="Gene3D" id="3.20.20.80">
    <property type="entry name" value="Glycosidases"/>
    <property type="match status" value="1"/>
</dbReference>
<feature type="region of interest" description="Disordered" evidence="2">
    <location>
        <begin position="768"/>
        <end position="787"/>
    </location>
</feature>
<dbReference type="AlphaFoldDB" id="A0AAE1PV13"/>
<proteinExistence type="predicted"/>
<comment type="caution">
    <text evidence="7">The sequence shown here is derived from an EMBL/GenBank/DDBJ whole genome shotgun (WGS) entry which is preliminary data.</text>
</comment>
<feature type="signal peptide" evidence="3">
    <location>
        <begin position="1"/>
        <end position="34"/>
    </location>
</feature>
<evidence type="ECO:0000256" key="1">
    <source>
        <dbReference type="ARBA" id="ARBA00022801"/>
    </source>
</evidence>
<protein>
    <recommendedName>
        <fullName evidence="9">Alpha-N-acetylglucosaminidase</fullName>
    </recommendedName>
</protein>
<keyword evidence="8" id="KW-1185">Reference proteome</keyword>
<dbReference type="Pfam" id="PF12972">
    <property type="entry name" value="NAGLU_C"/>
    <property type="match status" value="2"/>
</dbReference>
<feature type="domain" description="Alpha-N-acetylglucosaminidase tim-barrel" evidence="4">
    <location>
        <begin position="152"/>
        <end position="490"/>
    </location>
</feature>
<dbReference type="EMBL" id="JAWZYT010001272">
    <property type="protein sequence ID" value="KAK4313767.1"/>
    <property type="molecule type" value="Genomic_DNA"/>
</dbReference>
<evidence type="ECO:0000313" key="7">
    <source>
        <dbReference type="EMBL" id="KAK4313767.1"/>
    </source>
</evidence>
<organism evidence="7 8">
    <name type="scientific">Petrolisthes manimaculis</name>
    <dbReference type="NCBI Taxonomy" id="1843537"/>
    <lineage>
        <taxon>Eukaryota</taxon>
        <taxon>Metazoa</taxon>
        <taxon>Ecdysozoa</taxon>
        <taxon>Arthropoda</taxon>
        <taxon>Crustacea</taxon>
        <taxon>Multicrustacea</taxon>
        <taxon>Malacostraca</taxon>
        <taxon>Eumalacostraca</taxon>
        <taxon>Eucarida</taxon>
        <taxon>Decapoda</taxon>
        <taxon>Pleocyemata</taxon>
        <taxon>Anomura</taxon>
        <taxon>Galatheoidea</taxon>
        <taxon>Porcellanidae</taxon>
        <taxon>Petrolisthes</taxon>
    </lineage>
</organism>
<dbReference type="Proteomes" id="UP001292094">
    <property type="component" value="Unassembled WGS sequence"/>
</dbReference>
<dbReference type="InterPro" id="IPR024732">
    <property type="entry name" value="NAGLU_C"/>
</dbReference>
<dbReference type="Pfam" id="PF12971">
    <property type="entry name" value="NAGLU_N"/>
    <property type="match status" value="1"/>
</dbReference>
<feature type="region of interest" description="Disordered" evidence="2">
    <location>
        <begin position="733"/>
        <end position="754"/>
    </location>
</feature>
<keyword evidence="1" id="KW-0378">Hydrolase</keyword>
<dbReference type="InterPro" id="IPR029018">
    <property type="entry name" value="Hex-like_dom2"/>
</dbReference>
<dbReference type="PANTHER" id="PTHR12872">
    <property type="entry name" value="ALPHA-N-ACETYLGLUCOSAMINIDASE"/>
    <property type="match status" value="1"/>
</dbReference>
<feature type="chain" id="PRO_5042154689" description="Alpha-N-acetylglucosaminidase" evidence="3">
    <location>
        <begin position="35"/>
        <end position="1071"/>
    </location>
</feature>
<feature type="compositionally biased region" description="Basic and acidic residues" evidence="2">
    <location>
        <begin position="775"/>
        <end position="787"/>
    </location>
</feature>
<dbReference type="GO" id="GO:0016787">
    <property type="term" value="F:hydrolase activity"/>
    <property type="evidence" value="ECO:0007669"/>
    <property type="project" value="UniProtKB-KW"/>
</dbReference>
<accession>A0AAE1PV13</accession>
<dbReference type="Pfam" id="PF05089">
    <property type="entry name" value="NAGLU"/>
    <property type="match status" value="1"/>
</dbReference>
<evidence type="ECO:0000256" key="2">
    <source>
        <dbReference type="SAM" id="MobiDB-lite"/>
    </source>
</evidence>
<evidence type="ECO:0000313" key="8">
    <source>
        <dbReference type="Proteomes" id="UP001292094"/>
    </source>
</evidence>
<evidence type="ECO:0000259" key="6">
    <source>
        <dbReference type="Pfam" id="PF12972"/>
    </source>
</evidence>